<protein>
    <submittedName>
        <fullName evidence="1">Uncharacterized protein</fullName>
    </submittedName>
</protein>
<gene>
    <name evidence="1" type="ORF">BV25DRAFT_1873302</name>
</gene>
<reference evidence="1" key="1">
    <citation type="submission" date="2021-03" db="EMBL/GenBank/DDBJ databases">
        <authorList>
            <consortium name="DOE Joint Genome Institute"/>
            <person name="Ahrendt S."/>
            <person name="Looney B.P."/>
            <person name="Miyauchi S."/>
            <person name="Morin E."/>
            <person name="Drula E."/>
            <person name="Courty P.E."/>
            <person name="Chicoki N."/>
            <person name="Fauchery L."/>
            <person name="Kohler A."/>
            <person name="Kuo A."/>
            <person name="Labutti K."/>
            <person name="Pangilinan J."/>
            <person name="Lipzen A."/>
            <person name="Riley R."/>
            <person name="Andreopoulos W."/>
            <person name="He G."/>
            <person name="Johnson J."/>
            <person name="Barry K.W."/>
            <person name="Grigoriev I.V."/>
            <person name="Nagy L."/>
            <person name="Hibbett D."/>
            <person name="Henrissat B."/>
            <person name="Matheny P.B."/>
            <person name="Labbe J."/>
            <person name="Martin F."/>
        </authorList>
    </citation>
    <scope>NUCLEOTIDE SEQUENCE</scope>
    <source>
        <strain evidence="1">HHB10654</strain>
    </source>
</reference>
<evidence type="ECO:0000313" key="2">
    <source>
        <dbReference type="Proteomes" id="UP000814140"/>
    </source>
</evidence>
<comment type="caution">
    <text evidence="1">The sequence shown here is derived from an EMBL/GenBank/DDBJ whole genome shotgun (WGS) entry which is preliminary data.</text>
</comment>
<dbReference type="EMBL" id="MU277371">
    <property type="protein sequence ID" value="KAI0054653.1"/>
    <property type="molecule type" value="Genomic_DNA"/>
</dbReference>
<accession>A0ACB8SFI6</accession>
<sequence>MDVGVDDGAVHDEQDPNIGIEEDAPGPAFQGDYFGADYQPHHFDWNEADDEAAAQADNMTGPLEDDDKDLDDPEASNITFEPDPAFLPPQPPCSPHAPPSPPPRKEQEAAAGERAAGAHRDATGAQGGAEQEGADAAGESYDADEEGNAGEDEDALWQEPVIVPFTAGNAGAPMGQEELATYQEYERILGDSDPNNVYRPFPDKGAWDIAEWAKELGPTSNAFTKLMKINTVRDNLDLPYRTAQDLNEIIDKKLPARPAFKREYVVVGGEKYPLYYRDPMECIKALYGDPEFTPYLTFAPQRHYVDEDQTMRLYSDMYTGKWWWRTQAAIKKVKAGGTILPCIFSSDKTQLTLFRTKSAYLIYLTLGNIPKEIRRKPSRGAQILVGYSIRDSYLPTTGLTHIKNRDTRRRTVANLFHACVRRIMETLREPGLNGVPMASGDGCLVVGCKNMECPQGCDLERTDLGRYCTFDRRNMDDIREALATADEHPHDYVEVCKEAGIKPIYHPFWEDLPYVDIHNSITPDVLHQLYQGMLKHVVSWLKKAYGVEEIDACFSRLPPNHNLRLFSSGISHLSRVSGQEHKDICRVLFGAIVDLALPGGLSAVRLIRTVRGLLDYVYIAQYPSHSSVMLTYLDDALAQFHANKGILLDLGIRENFNLPKLHSMLHFSEKIKQLAGRKAITNDRPENPAKKLHIKMARFPSVKAVSFANAALLYGARDFKEHLSEFIIHHNRPLLNPRQVKEVAAAYTPPFRSVATFHKVKFWNPDAQGREEAPQTLDVIHAWPAYRDTQGRVQPGRFDTALVEERPPGGDQEERHGVKGQRVGQVRLVFRLSETASAHTFDPQTTTPTHLAYVEWFSKFKPAPEDHHEMYRITRSYEQQGERRMVSIIPVDKLVCSVHLIPRFGPEAPRDWTSGNVLEICEAFYVNSFTDRHTYLTVY</sequence>
<name>A0ACB8SFI6_9AGAM</name>
<reference evidence="1" key="2">
    <citation type="journal article" date="2022" name="New Phytol.">
        <title>Evolutionary transition to the ectomycorrhizal habit in the genomes of a hyperdiverse lineage of mushroom-forming fungi.</title>
        <authorList>
            <person name="Looney B."/>
            <person name="Miyauchi S."/>
            <person name="Morin E."/>
            <person name="Drula E."/>
            <person name="Courty P.E."/>
            <person name="Kohler A."/>
            <person name="Kuo A."/>
            <person name="LaButti K."/>
            <person name="Pangilinan J."/>
            <person name="Lipzen A."/>
            <person name="Riley R."/>
            <person name="Andreopoulos W."/>
            <person name="He G."/>
            <person name="Johnson J."/>
            <person name="Nolan M."/>
            <person name="Tritt A."/>
            <person name="Barry K.W."/>
            <person name="Grigoriev I.V."/>
            <person name="Nagy L.G."/>
            <person name="Hibbett D."/>
            <person name="Henrissat B."/>
            <person name="Matheny P.B."/>
            <person name="Labbe J."/>
            <person name="Martin F.M."/>
        </authorList>
    </citation>
    <scope>NUCLEOTIDE SEQUENCE</scope>
    <source>
        <strain evidence="1">HHB10654</strain>
    </source>
</reference>
<dbReference type="Proteomes" id="UP000814140">
    <property type="component" value="Unassembled WGS sequence"/>
</dbReference>
<keyword evidence="2" id="KW-1185">Reference proteome</keyword>
<organism evidence="1 2">
    <name type="scientific">Artomyces pyxidatus</name>
    <dbReference type="NCBI Taxonomy" id="48021"/>
    <lineage>
        <taxon>Eukaryota</taxon>
        <taxon>Fungi</taxon>
        <taxon>Dikarya</taxon>
        <taxon>Basidiomycota</taxon>
        <taxon>Agaricomycotina</taxon>
        <taxon>Agaricomycetes</taxon>
        <taxon>Russulales</taxon>
        <taxon>Auriscalpiaceae</taxon>
        <taxon>Artomyces</taxon>
    </lineage>
</organism>
<evidence type="ECO:0000313" key="1">
    <source>
        <dbReference type="EMBL" id="KAI0054653.1"/>
    </source>
</evidence>
<proteinExistence type="predicted"/>